<dbReference type="GeneID" id="20039830"/>
<reference evidence="3 4" key="1">
    <citation type="submission" date="2013-02" db="EMBL/GenBank/DDBJ databases">
        <title>The Genome Sequence of Plasmodium inui San Antonio 1.</title>
        <authorList>
            <consortium name="The Broad Institute Genome Sequencing Platform"/>
            <consortium name="The Broad Institute Genome Sequencing Center for Infectious Disease"/>
            <person name="Neafsey D."/>
            <person name="Cheeseman I."/>
            <person name="Volkman S."/>
            <person name="Adams J."/>
            <person name="Walker B."/>
            <person name="Young S.K."/>
            <person name="Zeng Q."/>
            <person name="Gargeya S."/>
            <person name="Fitzgerald M."/>
            <person name="Haas B."/>
            <person name="Abouelleil A."/>
            <person name="Alvarado L."/>
            <person name="Arachchi H.M."/>
            <person name="Berlin A.M."/>
            <person name="Chapman S.B."/>
            <person name="Dewar J."/>
            <person name="Goldberg J."/>
            <person name="Griggs A."/>
            <person name="Gujja S."/>
            <person name="Hansen M."/>
            <person name="Howarth C."/>
            <person name="Imamovic A."/>
            <person name="Larimer J."/>
            <person name="McCowan C."/>
            <person name="Murphy C."/>
            <person name="Neiman D."/>
            <person name="Pearson M."/>
            <person name="Priest M."/>
            <person name="Roberts A."/>
            <person name="Saif S."/>
            <person name="Shea T."/>
            <person name="Sisk P."/>
            <person name="Sykes S."/>
            <person name="Wortman J."/>
            <person name="Nusbaum C."/>
            <person name="Birren B."/>
        </authorList>
    </citation>
    <scope>NUCLEOTIDE SEQUENCE [LARGE SCALE GENOMIC DNA]</scope>
    <source>
        <strain evidence="3 4">San Antonio 1</strain>
    </source>
</reference>
<dbReference type="RefSeq" id="XP_008818361.1">
    <property type="nucleotide sequence ID" value="XM_008820139.1"/>
</dbReference>
<feature type="region of interest" description="Disordered" evidence="1">
    <location>
        <begin position="117"/>
        <end position="138"/>
    </location>
</feature>
<feature type="region of interest" description="Disordered" evidence="1">
    <location>
        <begin position="467"/>
        <end position="488"/>
    </location>
</feature>
<protein>
    <submittedName>
        <fullName evidence="3">Uncharacterized protein</fullName>
    </submittedName>
</protein>
<dbReference type="EMBL" id="KI965484">
    <property type="protein sequence ID" value="EUD65045.1"/>
    <property type="molecule type" value="Genomic_DNA"/>
</dbReference>
<evidence type="ECO:0000256" key="2">
    <source>
        <dbReference type="SAM" id="SignalP"/>
    </source>
</evidence>
<feature type="chain" id="PRO_5004890137" evidence="2">
    <location>
        <begin position="17"/>
        <end position="2168"/>
    </location>
</feature>
<accession>W7A0G6</accession>
<evidence type="ECO:0000313" key="4">
    <source>
        <dbReference type="Proteomes" id="UP000030640"/>
    </source>
</evidence>
<dbReference type="Proteomes" id="UP000030640">
    <property type="component" value="Unassembled WGS sequence"/>
</dbReference>
<proteinExistence type="predicted"/>
<organism evidence="3 4">
    <name type="scientific">Plasmodium inui San Antonio 1</name>
    <dbReference type="NCBI Taxonomy" id="1237626"/>
    <lineage>
        <taxon>Eukaryota</taxon>
        <taxon>Sar</taxon>
        <taxon>Alveolata</taxon>
        <taxon>Apicomplexa</taxon>
        <taxon>Aconoidasida</taxon>
        <taxon>Haemosporida</taxon>
        <taxon>Plasmodiidae</taxon>
        <taxon>Plasmodium</taxon>
        <taxon>Plasmodium (Plasmodium)</taxon>
    </lineage>
</organism>
<keyword evidence="4" id="KW-1185">Reference proteome</keyword>
<sequence>MGLLLLAYLLASFIDSRKNDIIYSDFISFNNLNHEKNLRYYGSGSLDKCYWWYFLSEDFFEIVYLGRDEPTKRRKGGKVEKRGVEVRNSGVEVRNSGVEVGNSGVEVGNSGVEVIKSGKDAEGEGPLPSRDRDPPGRNITITSDGICASEILILLNKRKAACKSVSSFFVRVNSQGEEKKYIAVEYLVSNQLYMISSDIVTYKRQNESRNVYVISDNGKKISISESSHFNVFFDDMYVEHAHVKNCRGELELQLRTKGKVGMTRVIIILLNKCKPLFFVATVFVYERLSLLPHGVDFPEGALVRLVLRTEHPPAGRNNHTDDYERGNINDDGNSSDGVHFSCTALIKRYMLRTSPLRRKATIAAVLSTHVEGRRRPIKRNATDVSLMNCIKRNYVTNFRNEYQIQQSRSYDIVSDEMVKIKEGTSGKNVQIVIKSLHSGQVFSSRVNIHRVTKSKLACFGYIGREAPRSGTPNRDGPASSQNRKRNDTVESEIELIRRHLFYREQYYLDNLHIESFFQSNVPEDQGEKFILHRKYLCLMQLYGEGDAKLHGLYGGGEIKLTVSSKSQKANILPLHFFPEYGAYYFMPIRRGGEVSLEMTYMGDYLSRKDVFISAPVKCYMKGGGLSMSSLFVLPDETIFYQCSGGRSAATAGRVATNGHVAKGHTANKHTVKVYNGGGNLDVSVNEGKLHISVRKSPRGESGIPQGNSNRRRHNKGTPPSGKNRFDIICLLICDDSHLNNCFLSTVYVGDRIIHLSAVAQKNILEVNEVTNVYIFMRLGWMTTKVQRRGRMTLLGRGQNGNFKRMEAFQGGAPISSCFDVVRHHMKIKHDKDYLEVVKKHPSFLKVEDTYRKACAFYQLKGKKQKRRIPLHMEYTKERRGALLHTQISVQVFKKVKAIFCHDFVCSKFMKFGQRINLIVYDGFVVGPYRVTVSSESTIPQLVLQRNGFLNERDDVPTSASFFSKLFIVEKFQNDLYLSEKRKRGVTQHRNIFTGEVFHENWNEGYFPVWKLYNRRLFEYDFRPKWGIFPLGGRSRGSPFQGEKTCHQYGCHYSVCPHSKRCPPPLPYEPFFSIKHYYTIRCDGGKKKHVTSNILVKMQTSGIGTPEIVTQNHLPVHFKYPSSIQMAIFSRHVERLQMVDGSKLMLYKDNDYYMKAFLVDENENVILTNEPFRYTLEEDPSSGDLLKICLKDKSRYVEVTNEKRKNVISTNSRILINCNDEEGKKRERNEKGGKNRYLLGVPPNGMNRFSACSAGGFLLTVEYSSHDAEGGSISHHFQKFVSLHFCKRMSISYENHLVLFFSPHVYYSMPICTAEDNGACPLHALRYSVRGTNKISVLGPSEVSRLHGISGHQDMSGHHDMDDHRQMSHHRLVTLPRGERTKPSVTIANLDNPKGPPQKCTRVYVNSAFEAKGVLTIQNELVYETDHLEIHFAFAKLTRVQVSLLVGNAERGDQMAAVPMRVQFFDKYNRKVNMLPTQWLQVKLAYDYNNRIEMTPLNLSPEEWNEQVGHLNTPQRSTTEEAAPITTDMFFQVRSSHEGKYYIQVEVKYKLGNKHISILSNMTRLIVYSRGVSLYEGGNSIVLHPYQQTVELPFQLCHPLIHKVVCLSRDEELVEVEGVFKSDGEKCTYVCSIKSSNSVGNTEIDVFPIFESYYAVFSQEEGRTNFKTIEKLEADFHDLESYYDHYLEHRKERKECHNMAAHTCEEIEEEKKLRNFFFLKFDVTVDYVRSMKLFAEDTIRLVPNEEVETFASFYSGGGDTPPFLSLDFRLLYERTAEWFQMEYFVNDGSVLLSDGRGAPQPRGQPDGPSPTRRTIVTDLRVSPDAFLSIEARKEGRFFLYANFTEYSASSHQGEAVYSQIYNLIVQRRVPQGRALPVVHLSSSGVYKFDRSFHFHCLAILANWTYEQRLPLSAEKNVRTERKAILHNAHYWNRQENIYKKILISISDIYTVKVYNYYGKFIPLNVVQYLSIHLYSINMERVLPPLNGKLYVQVSHPTVLTVKTVGPNHMFIVPHKMGCSFVRVRFELHPGSYPGKHPPNDAQNNPRDDLPTQGGGEFPPTANMHLCVTKRVPTKYFQKRKNCYYLKRVYKLLGRYSHRFFQQPYMCVDSVTRKEAKLEKVSGGVLSKSNFYRAYKDYHAISKVKEFEDLFQSSTGHLSIINDHCSGLKL</sequence>
<evidence type="ECO:0000313" key="3">
    <source>
        <dbReference type="EMBL" id="EUD65045.1"/>
    </source>
</evidence>
<dbReference type="OrthoDB" id="380437at2759"/>
<keyword evidence="2" id="KW-0732">Signal</keyword>
<feature type="signal peptide" evidence="2">
    <location>
        <begin position="1"/>
        <end position="16"/>
    </location>
</feature>
<gene>
    <name evidence="3" type="ORF">C922_04556</name>
</gene>
<feature type="region of interest" description="Disordered" evidence="1">
    <location>
        <begin position="693"/>
        <end position="719"/>
    </location>
</feature>
<evidence type="ECO:0000256" key="1">
    <source>
        <dbReference type="SAM" id="MobiDB-lite"/>
    </source>
</evidence>
<name>W7A0G6_9APIC</name>
<feature type="region of interest" description="Disordered" evidence="1">
    <location>
        <begin position="2031"/>
        <end position="2053"/>
    </location>
</feature>
<dbReference type="VEuPathDB" id="PlasmoDB:C922_04556"/>
<feature type="region of interest" description="Disordered" evidence="1">
    <location>
        <begin position="1794"/>
        <end position="1813"/>
    </location>
</feature>